<feature type="transmembrane region" description="Helical" evidence="5">
    <location>
        <begin position="6"/>
        <end position="25"/>
    </location>
</feature>
<dbReference type="Gene3D" id="1.20.120.1630">
    <property type="match status" value="1"/>
</dbReference>
<evidence type="ECO:0000256" key="2">
    <source>
        <dbReference type="ARBA" id="ARBA00022692"/>
    </source>
</evidence>
<feature type="transmembrane region" description="Helical" evidence="5">
    <location>
        <begin position="46"/>
        <end position="72"/>
    </location>
</feature>
<organism evidence="6 7">
    <name type="scientific">Draconibacterium halophilum</name>
    <dbReference type="NCBI Taxonomy" id="2706887"/>
    <lineage>
        <taxon>Bacteria</taxon>
        <taxon>Pseudomonadati</taxon>
        <taxon>Bacteroidota</taxon>
        <taxon>Bacteroidia</taxon>
        <taxon>Marinilabiliales</taxon>
        <taxon>Prolixibacteraceae</taxon>
        <taxon>Draconibacterium</taxon>
    </lineage>
</organism>
<accession>A0A6C0R832</accession>
<dbReference type="KEGG" id="drc:G0Q07_01635"/>
<dbReference type="InterPro" id="IPR007318">
    <property type="entry name" value="Phopholipid_MeTrfase"/>
</dbReference>
<dbReference type="PANTHER" id="PTHR12714">
    <property type="entry name" value="PROTEIN-S ISOPRENYLCYSTEINE O-METHYLTRANSFERASE"/>
    <property type="match status" value="1"/>
</dbReference>
<keyword evidence="3 5" id="KW-1133">Transmembrane helix</keyword>
<sequence length="198" mass="22533">MEIIRFIPLIGFLLFCLQIGIRAFVLHQKGTPLSVQKKQKSKGISTVLLTAFFVVFLNELVYKAGFIGFSVLPDELQPLLTGQILLAISGTSLILLANLLMLLTLRSINQSLRFGLDKRNLGKLVTSGIYAWSRNPFFLSINCLFVGICLVFPTPFFIGICTLTLVSVHLFILKEERFMHENYGENYKNYSKKVRRYF</sequence>
<keyword evidence="7" id="KW-1185">Reference proteome</keyword>
<dbReference type="GO" id="GO:0008168">
    <property type="term" value="F:methyltransferase activity"/>
    <property type="evidence" value="ECO:0007669"/>
    <property type="project" value="UniProtKB-KW"/>
</dbReference>
<protein>
    <submittedName>
        <fullName evidence="6">Isoprenylcysteine carboxylmethyltransferase family protein</fullName>
    </submittedName>
</protein>
<dbReference type="GO" id="GO:0012505">
    <property type="term" value="C:endomembrane system"/>
    <property type="evidence" value="ECO:0007669"/>
    <property type="project" value="UniProtKB-SubCell"/>
</dbReference>
<keyword evidence="6" id="KW-0808">Transferase</keyword>
<comment type="subcellular location">
    <subcellularLocation>
        <location evidence="1">Endomembrane system</location>
        <topology evidence="1">Multi-pass membrane protein</topology>
    </subcellularLocation>
</comment>
<dbReference type="EMBL" id="CP048409">
    <property type="protein sequence ID" value="QIA06508.1"/>
    <property type="molecule type" value="Genomic_DNA"/>
</dbReference>
<dbReference type="Proteomes" id="UP000474630">
    <property type="component" value="Chromosome"/>
</dbReference>
<dbReference type="PANTHER" id="PTHR12714:SF9">
    <property type="entry name" value="PROTEIN-S-ISOPRENYLCYSTEINE O-METHYLTRANSFERASE"/>
    <property type="match status" value="1"/>
</dbReference>
<name>A0A6C0R832_9BACT</name>
<feature type="transmembrane region" description="Helical" evidence="5">
    <location>
        <begin position="84"/>
        <end position="103"/>
    </location>
</feature>
<evidence type="ECO:0000256" key="5">
    <source>
        <dbReference type="SAM" id="Phobius"/>
    </source>
</evidence>
<evidence type="ECO:0000313" key="6">
    <source>
        <dbReference type="EMBL" id="QIA06508.1"/>
    </source>
</evidence>
<keyword evidence="4 5" id="KW-0472">Membrane</keyword>
<evidence type="ECO:0000256" key="3">
    <source>
        <dbReference type="ARBA" id="ARBA00022989"/>
    </source>
</evidence>
<evidence type="ECO:0000313" key="7">
    <source>
        <dbReference type="Proteomes" id="UP000474630"/>
    </source>
</evidence>
<dbReference type="RefSeq" id="WP_163344440.1">
    <property type="nucleotide sequence ID" value="NZ_CP048409.1"/>
</dbReference>
<keyword evidence="6" id="KW-0489">Methyltransferase</keyword>
<proteinExistence type="predicted"/>
<evidence type="ECO:0000256" key="1">
    <source>
        <dbReference type="ARBA" id="ARBA00004127"/>
    </source>
</evidence>
<feature type="transmembrane region" description="Helical" evidence="5">
    <location>
        <begin position="154"/>
        <end position="173"/>
    </location>
</feature>
<dbReference type="Pfam" id="PF04191">
    <property type="entry name" value="PEMT"/>
    <property type="match status" value="1"/>
</dbReference>
<gene>
    <name evidence="6" type="ORF">G0Q07_01635</name>
</gene>
<keyword evidence="2 5" id="KW-0812">Transmembrane</keyword>
<dbReference type="AlphaFoldDB" id="A0A6C0R832"/>
<feature type="transmembrane region" description="Helical" evidence="5">
    <location>
        <begin position="124"/>
        <end position="148"/>
    </location>
</feature>
<evidence type="ECO:0000256" key="4">
    <source>
        <dbReference type="ARBA" id="ARBA00023136"/>
    </source>
</evidence>
<reference evidence="6 7" key="1">
    <citation type="submission" date="2020-02" db="EMBL/GenBank/DDBJ databases">
        <title>Genome sequencing for Draconibacterium sp. strain M1.</title>
        <authorList>
            <person name="Park S.-J."/>
        </authorList>
    </citation>
    <scope>NUCLEOTIDE SEQUENCE [LARGE SCALE GENOMIC DNA]</scope>
    <source>
        <strain evidence="6 7">M1</strain>
    </source>
</reference>
<dbReference type="GO" id="GO:0032259">
    <property type="term" value="P:methylation"/>
    <property type="evidence" value="ECO:0007669"/>
    <property type="project" value="UniProtKB-KW"/>
</dbReference>